<dbReference type="EMBL" id="CP003316">
    <property type="protein sequence ID" value="AFA38638.1"/>
    <property type="molecule type" value="Genomic_DNA"/>
</dbReference>
<dbReference type="AlphaFoldDB" id="H6Q7Y1"/>
<accession>H6Q7Y1</accession>
<dbReference type="STRING" id="698757.Pogu_0611"/>
<organism evidence="1 2">
    <name type="scientific">Pyrobaculum oguniense (strain DSM 13380 / JCM 10595 / TE7)</name>
    <dbReference type="NCBI Taxonomy" id="698757"/>
    <lineage>
        <taxon>Archaea</taxon>
        <taxon>Thermoproteota</taxon>
        <taxon>Thermoprotei</taxon>
        <taxon>Thermoproteales</taxon>
        <taxon>Thermoproteaceae</taxon>
        <taxon>Pyrobaculum</taxon>
    </lineage>
</organism>
<keyword evidence="2" id="KW-1185">Reference proteome</keyword>
<dbReference type="KEGG" id="pog:Pogu_0611"/>
<dbReference type="eggNOG" id="arCOG05616">
    <property type="taxonomic scope" value="Archaea"/>
</dbReference>
<reference evidence="1 2" key="1">
    <citation type="journal article" date="2012" name="Stand. Genomic Sci.">
        <title>Complete genome sequence of Pyrobaculum oguniense.</title>
        <authorList>
            <person name="Bernick D.L."/>
            <person name="Karplus K."/>
            <person name="Lui L.M."/>
            <person name="Coker J.K."/>
            <person name="Murphy J.N."/>
            <person name="Chan P.P."/>
            <person name="Cozen A.E."/>
            <person name="Lowe T.M."/>
        </authorList>
    </citation>
    <scope>NUCLEOTIDE SEQUENCE [LARGE SCALE GENOMIC DNA]</scope>
    <source>
        <strain evidence="1 2">TE7</strain>
    </source>
</reference>
<name>H6Q7Y1_PYROT</name>
<sequence length="968" mass="107353">MRPIPLLLLTAALALAGVGCEKIGDFEYANFVDAVFSFSFGASAPYWGEVSQLGFNDPGVYVWGRAFANRSEVRLASGAQSALWDRDLVYTVRVRYFDGSWVLGRYKCNDTNGYIYFFYKVEQEPPVKTATFTFTVPRDKASHRDSRTVRAAVPPQYVYSPVCRDIVYHTSGSGQYPSCVLYDRDNYAAASGPHWWNAKMVNGVPAGGEYSAYGVTVKMPNPWAYAGHLTLTTDLGGGRFLSSVRIDAFGEPAEWGEIVFKPPRPVPLYFSRVVKLPAQSWWSLADPPEVFLVDVEGNATWVGDRWVWNFTLASVALKTPFWLRPYVAVGDLVNKEIRIKAPLGSVIRAEVSLLWMLDMGERRAWIASYPTSLRIADSDSNFLDYEELGRRKKLVFSIDSAYGSPKGINPASVAMGIDESTPVVETAWYSHPYPCSQWPSPVYRCVYAQHVYTKVNGTWVGYSRVGPRGAGWPLNKIVLVDFLGLNNWFSGGGDGDVMKLLWGDPVLYFWHVYRTRCWLFNPQTGDWDIPYVCVHWPPHPASLAYEVYGHEQYKNTTRSPSPADKLYHVKAGPFEKAHTGVADSFFVNTAPGFADATPLGGATIVTDPGLFLLSLIPTTACREPICLRVNAELWGPAPPPTPDLALPGAGYSFMFTWLNKSAYADVKIYVEMGHVVYPDGLHKEVDRNAPVVQISKRWSPLETIFAGPGWWISYRPLGPCEALGLGSKAVYVTPLGWAGPIKIVVEINNTRYEGAFVVSDDVSLAVDTATPAPETISTLGLIQNVSFFLAGAPYFHGLYGLGEGGRQYPFTCTPARTAAKTQYGGDVWTDASQLTVSGDFWGFIQLWGVVKVEDAYSRPKFEIADWSRGLVKITADGPVYGFAFYLQRDGKWVKIGEVSGRCVLVNASRIFPWDPVRVLPLVSQSVRARIGDTITLWRPVDRLLFKTWADGVGYPKGARSELQIVGTC</sequence>
<dbReference type="Proteomes" id="UP000009062">
    <property type="component" value="Chromosome"/>
</dbReference>
<proteinExistence type="predicted"/>
<evidence type="ECO:0000313" key="2">
    <source>
        <dbReference type="Proteomes" id="UP000009062"/>
    </source>
</evidence>
<protein>
    <submittedName>
        <fullName evidence="1">Uncharacterized protein</fullName>
    </submittedName>
</protein>
<gene>
    <name evidence="1" type="ordered locus">Pogu_0611</name>
</gene>
<dbReference type="HOGENOM" id="CLU_299899_0_0_2"/>
<dbReference type="PROSITE" id="PS51257">
    <property type="entry name" value="PROKAR_LIPOPROTEIN"/>
    <property type="match status" value="1"/>
</dbReference>
<evidence type="ECO:0000313" key="1">
    <source>
        <dbReference type="EMBL" id="AFA38638.1"/>
    </source>
</evidence>